<evidence type="ECO:0000313" key="3">
    <source>
        <dbReference type="EMBL" id="AIA89437.1"/>
    </source>
</evidence>
<organism evidence="3">
    <name type="scientific">uncultured Bifidobacterium sp</name>
    <dbReference type="NCBI Taxonomy" id="165187"/>
    <lineage>
        <taxon>Bacteria</taxon>
        <taxon>Bacillati</taxon>
        <taxon>Actinomycetota</taxon>
        <taxon>Actinomycetes</taxon>
        <taxon>Bifidobacteriales</taxon>
        <taxon>Bifidobacteriaceae</taxon>
        <taxon>Bifidobacterium</taxon>
        <taxon>environmental samples</taxon>
    </lineage>
</organism>
<feature type="domain" description="Glycosyl transferase family 1" evidence="2">
    <location>
        <begin position="11"/>
        <end position="89"/>
    </location>
</feature>
<accession>A0A060C3G7</accession>
<dbReference type="Pfam" id="PF00534">
    <property type="entry name" value="Glycos_transf_1"/>
    <property type="match status" value="1"/>
</dbReference>
<dbReference type="EMBL" id="KF122143">
    <property type="protein sequence ID" value="AIA89437.1"/>
    <property type="molecule type" value="Genomic_DNA"/>
</dbReference>
<dbReference type="InterPro" id="IPR001296">
    <property type="entry name" value="Glyco_trans_1"/>
</dbReference>
<evidence type="ECO:0000259" key="2">
    <source>
        <dbReference type="Pfam" id="PF00534"/>
    </source>
</evidence>
<sequence>MKKFSYNPQVRKEKRQELGIQDNTTVIGFVGRLEYQKNPQLLMRIFIEYHAANPDSILLVVGTGHLQDECETLILHAGISQSVIFLGARIDTASFIKLWMRFASIKI</sequence>
<reference evidence="3" key="1">
    <citation type="journal article" date="2013" name="Environ. Microbiol.">
        <title>Seasonally variable intestinal metagenomes of the red palm weevil (Rhynchophorus ferrugineus).</title>
        <authorList>
            <person name="Jia S."/>
            <person name="Zhang X."/>
            <person name="Zhang G."/>
            <person name="Yin A."/>
            <person name="Zhang S."/>
            <person name="Li F."/>
            <person name="Wang L."/>
            <person name="Zhao D."/>
            <person name="Yun Q."/>
            <person name="Tala"/>
            <person name="Wang J."/>
            <person name="Sun G."/>
            <person name="Baabdullah M."/>
            <person name="Yu X."/>
            <person name="Hu S."/>
            <person name="Al-Mssallem I.S."/>
            <person name="Yu J."/>
        </authorList>
    </citation>
    <scope>NUCLEOTIDE SEQUENCE</scope>
</reference>
<proteinExistence type="predicted"/>
<dbReference type="Gene3D" id="3.40.50.2000">
    <property type="entry name" value="Glycogen Phosphorylase B"/>
    <property type="match status" value="1"/>
</dbReference>
<dbReference type="AlphaFoldDB" id="A0A060C3G7"/>
<dbReference type="SUPFAM" id="SSF53756">
    <property type="entry name" value="UDP-Glycosyltransferase/glycogen phosphorylase"/>
    <property type="match status" value="1"/>
</dbReference>
<name>A0A060C3G7_9BIFI</name>
<dbReference type="GO" id="GO:0016757">
    <property type="term" value="F:glycosyltransferase activity"/>
    <property type="evidence" value="ECO:0007669"/>
    <property type="project" value="InterPro"/>
</dbReference>
<keyword evidence="1" id="KW-0808">Transferase</keyword>
<evidence type="ECO:0000256" key="1">
    <source>
        <dbReference type="ARBA" id="ARBA00022679"/>
    </source>
</evidence>
<protein>
    <submittedName>
        <fullName evidence="3">Glycos_transf_1</fullName>
    </submittedName>
</protein>